<feature type="non-terminal residue" evidence="1">
    <location>
        <position position="64"/>
    </location>
</feature>
<dbReference type="EMBL" id="JAESWB010000297">
    <property type="protein sequence ID" value="MBL4954249.1"/>
    <property type="molecule type" value="Genomic_DNA"/>
</dbReference>
<keyword evidence="1" id="KW-0436">Ligase</keyword>
<protein>
    <submittedName>
        <fullName evidence="1">Long-chain fatty acid--CoA ligase</fullName>
    </submittedName>
</protein>
<sequence>MSDRHLAFWPKNQPRHLTLPRTNLFFNAEVSAARYPDKPFLVYYDTPVTFLQFKEEAERIAGFL</sequence>
<dbReference type="SUPFAM" id="SSF56801">
    <property type="entry name" value="Acetyl-CoA synthetase-like"/>
    <property type="match status" value="1"/>
</dbReference>
<keyword evidence="2" id="KW-1185">Reference proteome</keyword>
<proteinExistence type="predicted"/>
<accession>A0ABS1TSG0</accession>
<evidence type="ECO:0000313" key="1">
    <source>
        <dbReference type="EMBL" id="MBL4954249.1"/>
    </source>
</evidence>
<dbReference type="Proteomes" id="UP000623967">
    <property type="component" value="Unassembled WGS sequence"/>
</dbReference>
<dbReference type="GO" id="GO:0016874">
    <property type="term" value="F:ligase activity"/>
    <property type="evidence" value="ECO:0007669"/>
    <property type="project" value="UniProtKB-KW"/>
</dbReference>
<reference evidence="1 2" key="1">
    <citation type="submission" date="2021-01" db="EMBL/GenBank/DDBJ databases">
        <title>Genome public.</title>
        <authorList>
            <person name="Liu C."/>
            <person name="Sun Q."/>
        </authorList>
    </citation>
    <scope>NUCLEOTIDE SEQUENCE [LARGE SCALE GENOMIC DNA]</scope>
    <source>
        <strain evidence="1 2">YIM B02564</strain>
    </source>
</reference>
<evidence type="ECO:0000313" key="2">
    <source>
        <dbReference type="Proteomes" id="UP000623967"/>
    </source>
</evidence>
<comment type="caution">
    <text evidence="1">The sequence shown here is derived from an EMBL/GenBank/DDBJ whole genome shotgun (WGS) entry which is preliminary data.</text>
</comment>
<name>A0ABS1TSG0_9BACI</name>
<gene>
    <name evidence="1" type="ORF">JK635_18965</name>
</gene>
<organism evidence="1 2">
    <name type="scientific">Neobacillus paridis</name>
    <dbReference type="NCBI Taxonomy" id="2803862"/>
    <lineage>
        <taxon>Bacteria</taxon>
        <taxon>Bacillati</taxon>
        <taxon>Bacillota</taxon>
        <taxon>Bacilli</taxon>
        <taxon>Bacillales</taxon>
        <taxon>Bacillaceae</taxon>
        <taxon>Neobacillus</taxon>
    </lineage>
</organism>